<dbReference type="Gene3D" id="3.20.20.140">
    <property type="entry name" value="Metal-dependent hydrolases"/>
    <property type="match status" value="1"/>
</dbReference>
<dbReference type="InterPro" id="IPR012340">
    <property type="entry name" value="NA-bd_OB-fold"/>
</dbReference>
<keyword evidence="5 12" id="KW-0548">Nucleotidyltransferase</keyword>
<evidence type="ECO:0000259" key="14">
    <source>
        <dbReference type="SMART" id="SM00481"/>
    </source>
</evidence>
<dbReference type="InterPro" id="IPR004805">
    <property type="entry name" value="DnaE2/DnaE/PolC"/>
</dbReference>
<dbReference type="InterPro" id="IPR036397">
    <property type="entry name" value="RNaseH_sf"/>
</dbReference>
<comment type="subcellular location">
    <subcellularLocation>
        <location evidence="2 12">Cytoplasm</location>
    </subcellularLocation>
</comment>
<dbReference type="FunCoup" id="A0A7G1GAG2">
    <property type="interactions" value="47"/>
</dbReference>
<evidence type="ECO:0000256" key="11">
    <source>
        <dbReference type="ARBA" id="ARBA00049244"/>
    </source>
</evidence>
<evidence type="ECO:0000313" key="16">
    <source>
        <dbReference type="Proteomes" id="UP000516361"/>
    </source>
</evidence>
<organism evidence="15 16">
    <name type="scientific">Tepiditoga spiralis</name>
    <dbReference type="NCBI Taxonomy" id="2108365"/>
    <lineage>
        <taxon>Bacteria</taxon>
        <taxon>Thermotogati</taxon>
        <taxon>Thermotogota</taxon>
        <taxon>Thermotogae</taxon>
        <taxon>Petrotogales</taxon>
        <taxon>Petrotogaceae</taxon>
        <taxon>Tepiditoga</taxon>
    </lineage>
</organism>
<dbReference type="CDD" id="cd07435">
    <property type="entry name" value="PHP_PolIIIA_POLC"/>
    <property type="match status" value="1"/>
</dbReference>
<keyword evidence="3 12" id="KW-0963">Cytoplasm</keyword>
<keyword evidence="9 12" id="KW-0269">Exonuclease</keyword>
<dbReference type="InterPro" id="IPR006054">
    <property type="entry name" value="DnaQ"/>
</dbReference>
<dbReference type="GO" id="GO:0003887">
    <property type="term" value="F:DNA-directed DNA polymerase activity"/>
    <property type="evidence" value="ECO:0007669"/>
    <property type="project" value="UniProtKB-UniRule"/>
</dbReference>
<comment type="similarity">
    <text evidence="12">Belongs to the DNA polymerase type-C family. PolC subfamily.</text>
</comment>
<dbReference type="InterPro" id="IPR040982">
    <property type="entry name" value="DNA_pol3_finger"/>
</dbReference>
<dbReference type="HAMAP" id="MF_00356">
    <property type="entry name" value="DNApol_PolC"/>
    <property type="match status" value="1"/>
</dbReference>
<dbReference type="Gene3D" id="2.40.50.140">
    <property type="entry name" value="Nucleic acid-binding proteins"/>
    <property type="match status" value="1"/>
</dbReference>
<evidence type="ECO:0000256" key="6">
    <source>
        <dbReference type="ARBA" id="ARBA00022705"/>
    </source>
</evidence>
<dbReference type="EMBL" id="AP018712">
    <property type="protein sequence ID" value="BBE31122.1"/>
    <property type="molecule type" value="Genomic_DNA"/>
</dbReference>
<dbReference type="Pfam" id="PF17657">
    <property type="entry name" value="DNA_pol3_finger"/>
    <property type="match status" value="1"/>
</dbReference>
<dbReference type="CDD" id="cd06127">
    <property type="entry name" value="DEDDh"/>
    <property type="match status" value="1"/>
</dbReference>
<dbReference type="Proteomes" id="UP000516361">
    <property type="component" value="Chromosome"/>
</dbReference>
<dbReference type="Gene3D" id="1.10.150.700">
    <property type="entry name" value="PolC, middle finger domain"/>
    <property type="match status" value="1"/>
</dbReference>
<evidence type="ECO:0000256" key="3">
    <source>
        <dbReference type="ARBA" id="ARBA00022490"/>
    </source>
</evidence>
<dbReference type="InterPro" id="IPR011708">
    <property type="entry name" value="DNA_pol3_alpha_NTPase_dom"/>
</dbReference>
<keyword evidence="6 12" id="KW-0235">DNA replication</keyword>
<evidence type="ECO:0000256" key="12">
    <source>
        <dbReference type="HAMAP-Rule" id="MF_00356"/>
    </source>
</evidence>
<dbReference type="Pfam" id="PF07733">
    <property type="entry name" value="DNA_pol3_alpha"/>
    <property type="match status" value="1"/>
</dbReference>
<dbReference type="Pfam" id="PF01336">
    <property type="entry name" value="tRNA_anti-codon"/>
    <property type="match status" value="1"/>
</dbReference>
<dbReference type="FunFam" id="3.30.420.10:FF:000045">
    <property type="entry name" value="3'-5' exonuclease DinG"/>
    <property type="match status" value="1"/>
</dbReference>
<dbReference type="SUPFAM" id="SSF160975">
    <property type="entry name" value="AF1531-like"/>
    <property type="match status" value="1"/>
</dbReference>
<dbReference type="NCBIfam" id="TIGR00573">
    <property type="entry name" value="dnaq"/>
    <property type="match status" value="1"/>
</dbReference>
<dbReference type="RefSeq" id="WP_190613467.1">
    <property type="nucleotide sequence ID" value="NZ_AP018712.1"/>
</dbReference>
<dbReference type="SUPFAM" id="SSF53098">
    <property type="entry name" value="Ribonuclease H-like"/>
    <property type="match status" value="1"/>
</dbReference>
<dbReference type="InterPro" id="IPR029460">
    <property type="entry name" value="DNAPol_HHH"/>
</dbReference>
<dbReference type="SMART" id="SM00479">
    <property type="entry name" value="EXOIII"/>
    <property type="match status" value="1"/>
</dbReference>
<dbReference type="Gene3D" id="3.30.420.10">
    <property type="entry name" value="Ribonuclease H-like superfamily/Ribonuclease H"/>
    <property type="match status" value="1"/>
</dbReference>
<comment type="catalytic activity">
    <reaction evidence="11 12">
        <text>DNA(n) + a 2'-deoxyribonucleoside 5'-triphosphate = DNA(n+1) + diphosphate</text>
        <dbReference type="Rhea" id="RHEA:22508"/>
        <dbReference type="Rhea" id="RHEA-COMP:17339"/>
        <dbReference type="Rhea" id="RHEA-COMP:17340"/>
        <dbReference type="ChEBI" id="CHEBI:33019"/>
        <dbReference type="ChEBI" id="CHEBI:61560"/>
        <dbReference type="ChEBI" id="CHEBI:173112"/>
        <dbReference type="EC" id="2.7.7.7"/>
    </reaction>
</comment>
<dbReference type="InterPro" id="IPR004013">
    <property type="entry name" value="PHP_dom"/>
</dbReference>
<reference evidence="15 16" key="1">
    <citation type="submission" date="2018-06" db="EMBL/GenBank/DDBJ databases">
        <title>Genome sequencing of Oceanotoga sp. sy52.</title>
        <authorList>
            <person name="Mori K."/>
        </authorList>
    </citation>
    <scope>NUCLEOTIDE SEQUENCE [LARGE SCALE GENOMIC DNA]</scope>
    <source>
        <strain evidence="16">sy52</strain>
    </source>
</reference>
<dbReference type="Pfam" id="PF00929">
    <property type="entry name" value="RNase_T"/>
    <property type="match status" value="1"/>
</dbReference>
<evidence type="ECO:0000259" key="13">
    <source>
        <dbReference type="SMART" id="SM00479"/>
    </source>
</evidence>
<accession>A0A7G1GAG2</accession>
<feature type="domain" description="Exonuclease" evidence="13">
    <location>
        <begin position="383"/>
        <end position="548"/>
    </location>
</feature>
<dbReference type="PANTHER" id="PTHR32294">
    <property type="entry name" value="DNA POLYMERASE III SUBUNIT ALPHA"/>
    <property type="match status" value="1"/>
</dbReference>
<dbReference type="SMART" id="SM00481">
    <property type="entry name" value="POLIIIAc"/>
    <property type="match status" value="1"/>
</dbReference>
<dbReference type="EC" id="2.7.7.7" evidence="12"/>
<keyword evidence="10 12" id="KW-0239">DNA-directed DNA polymerase</keyword>
<dbReference type="Pfam" id="PF02811">
    <property type="entry name" value="PHP"/>
    <property type="match status" value="1"/>
</dbReference>
<dbReference type="NCBIfam" id="NF001688">
    <property type="entry name" value="PRK00448.1"/>
    <property type="match status" value="1"/>
</dbReference>
<evidence type="ECO:0000256" key="4">
    <source>
        <dbReference type="ARBA" id="ARBA00022679"/>
    </source>
</evidence>
<evidence type="ECO:0000313" key="15">
    <source>
        <dbReference type="EMBL" id="BBE31122.1"/>
    </source>
</evidence>
<evidence type="ECO:0000256" key="8">
    <source>
        <dbReference type="ARBA" id="ARBA00022801"/>
    </source>
</evidence>
<evidence type="ECO:0000256" key="1">
    <source>
        <dbReference type="ARBA" id="ARBA00003452"/>
    </source>
</evidence>
<dbReference type="InterPro" id="IPR004365">
    <property type="entry name" value="NA-bd_OB_tRNA"/>
</dbReference>
<evidence type="ECO:0000256" key="5">
    <source>
        <dbReference type="ARBA" id="ARBA00022695"/>
    </source>
</evidence>
<dbReference type="GO" id="GO:0008408">
    <property type="term" value="F:3'-5' exonuclease activity"/>
    <property type="evidence" value="ECO:0007669"/>
    <property type="project" value="UniProtKB-UniRule"/>
</dbReference>
<sequence length="1400" mass="159930">MELKEFFLEYLGFIPLKINGNIDINKKECIVELHESKNSSFENYLKKLLMRITKKNVSIKQLGNNSLQFFVNNWNNLITGNQLERFLRLILPEIENEDTLILKTHSLLIKSKINMNKSIFEDFILKYTGKKLNYKIVIDEKLNPETETYSQNYYDNQMEYIEQQNYETPLKQTNTKLNNGNVIIGKNFKKIPIPLKNIPLSENTIIVVKGTVFHKEYNDKNKIVSIFITDKTDSIIIKAFKEKAEKIFNSISEGDSIKVEGSIFYDTYINDFAIMPFNLIKEKSNDERMDTYEEKRVELHMHSRLSTMDGILPIKDIVNQAAKWGHKAVAITDHGIVQSIPVFYDTAKKANIKPIFGTEAYVVDESVNIITLNSEDKLLDETDYVVFDFETTGLQPAVNEIIEIGAVKIKNGEVSETYHELIKPTVKLPEIITKITNITDEMLEDKKGIEEVLPSFLEFIEGTVLVAHNADFDYRFLREWVNKLYNKKFKMTYIDTLSMSKSLLNLSGYALNRVVKALKLDNFNHHRADEDARITALVFLELLKKAKNRGLEKLSELDNLKKLIDYKSLRPVHMTILVKNKIGLKNLYKLISNAHLKYFYRVPRILKSELNNLREGLLIGSGCQDGELSEAFLRSATKDELVEIAKFYDFIEIMPIDTVETKDPLTDDLKKDMYRTFYNISKELNLPSVMTGNVHYMESKDVKFRYALKVADKKRPMISNRYFRTTNEMIDEAIKIFEDKTIAEEIVIKNTNKIANLIEEIQPLKKVLTPPKIDGAEDMVRNLSMDTAHKIYGEPLPQIIVDRLNFELDAIINNGYSVLYLMAQKIVKKSNDDGYLVGSRGSVGSSLVATMMGITEVNPLAPHYICPECKYSEFITDGSYSSGYDLPDKKCPKCGSKLKKNGQSIPFATFMGFEGDKVPDIDLNFSGEYQTTAHKYVEEMFGVGHVFKAGTISTVAERTAYGYAKAFKEDMDKYNLDKFYGDVRSAELQRIASHITGVKRTTGQHPGGLMIVPKEYEVYDFTPIQRPANDQKSTVTTTHFDYHVIHDDLIKLDALGHDDPTFIRMLQDLTGIDPLDVPLDDKETISLFSGYSALKADLKKELDSNVGSFGIPEFGTPFVRRMLEDTMPKTFAELVRISGLSHGTDVWLGNAQTLIKEGKATLKDVISCRDDIMNYLIQKGNDPKKSFFIMEKVRKGKGLTPEEEKQMRDVKVPEWFINSCKKIKYLFPKAHATAYVSMAVRIAWFKVHEPLAFYATYFSVKGDEFNLAVIIKGKNAIKKRLMELKTMDLDVKKKSEKTVLEIALEMLLRGFEFKNVDLNNSDSKKFLIVDNGLLIPFLKIPQLGEKAAESIIVERQKKPFNSIQNLLSRTGLNKTNIETLKELGILKGLPETNQMSLFGG</sequence>
<protein>
    <recommendedName>
        <fullName evidence="12">DNA polymerase III PolC-type</fullName>
        <shortName evidence="12">PolIII</shortName>
        <ecNumber evidence="12">2.7.7.7</ecNumber>
    </recommendedName>
</protein>
<dbReference type="GO" id="GO:0003677">
    <property type="term" value="F:DNA binding"/>
    <property type="evidence" value="ECO:0007669"/>
    <property type="project" value="UniProtKB-UniRule"/>
</dbReference>
<dbReference type="Pfam" id="PF14579">
    <property type="entry name" value="HHH_6"/>
    <property type="match status" value="1"/>
</dbReference>
<keyword evidence="16" id="KW-1185">Reference proteome</keyword>
<dbReference type="KEGG" id="ocy:OSSY52_12630"/>
<dbReference type="InParanoid" id="A0A7G1GAG2"/>
<evidence type="ECO:0000256" key="2">
    <source>
        <dbReference type="ARBA" id="ARBA00004496"/>
    </source>
</evidence>
<dbReference type="Gene3D" id="3.30.1900.20">
    <property type="match status" value="2"/>
</dbReference>
<dbReference type="InterPro" id="IPR003141">
    <property type="entry name" value="Pol/His_phosphatase_N"/>
</dbReference>
<gene>
    <name evidence="12 15" type="primary">polC</name>
    <name evidence="15" type="ORF">OSSY52_12630</name>
</gene>
<dbReference type="InterPro" id="IPR013520">
    <property type="entry name" value="Ribonucl_H"/>
</dbReference>
<evidence type="ECO:0000256" key="9">
    <source>
        <dbReference type="ARBA" id="ARBA00022839"/>
    </source>
</evidence>
<dbReference type="InterPro" id="IPR006308">
    <property type="entry name" value="Pol_III_a_PolC-type_gram_pos"/>
</dbReference>
<dbReference type="CDD" id="cd04484">
    <property type="entry name" value="polC_OBF"/>
    <property type="match status" value="1"/>
</dbReference>
<dbReference type="GO" id="GO:0005737">
    <property type="term" value="C:cytoplasm"/>
    <property type="evidence" value="ECO:0007669"/>
    <property type="project" value="UniProtKB-SubCell"/>
</dbReference>
<evidence type="ECO:0000256" key="7">
    <source>
        <dbReference type="ARBA" id="ARBA00022722"/>
    </source>
</evidence>
<dbReference type="NCBIfam" id="TIGR01405">
    <property type="entry name" value="polC_Gram_pos"/>
    <property type="match status" value="1"/>
</dbReference>
<keyword evidence="8 12" id="KW-0378">Hydrolase</keyword>
<dbReference type="Gene3D" id="6.10.140.1510">
    <property type="match status" value="1"/>
</dbReference>
<proteinExistence type="inferred from homology"/>
<dbReference type="Gene3D" id="1.10.150.870">
    <property type="match status" value="1"/>
</dbReference>
<name>A0A7G1GAG2_9BACT</name>
<dbReference type="InterPro" id="IPR012337">
    <property type="entry name" value="RNaseH-like_sf"/>
</dbReference>
<dbReference type="GO" id="GO:0006261">
    <property type="term" value="P:DNA-templated DNA replication"/>
    <property type="evidence" value="ECO:0007669"/>
    <property type="project" value="UniProtKB-UniRule"/>
</dbReference>
<comment type="function">
    <text evidence="1 12">Required for replicative DNA synthesis. This DNA polymerase also exhibits 3' to 5' exonuclease activity.</text>
</comment>
<dbReference type="PANTHER" id="PTHR32294:SF5">
    <property type="entry name" value="DNA POLYMERASE III POLC-TYPE"/>
    <property type="match status" value="1"/>
</dbReference>
<keyword evidence="7 12" id="KW-0540">Nuclease</keyword>
<evidence type="ECO:0000256" key="10">
    <source>
        <dbReference type="ARBA" id="ARBA00022932"/>
    </source>
</evidence>
<dbReference type="InterPro" id="IPR044923">
    <property type="entry name" value="PolC_middle_finger_sf"/>
</dbReference>
<feature type="domain" description="Polymerase/histidinol phosphatase N-terminal" evidence="14">
    <location>
        <begin position="297"/>
        <end position="364"/>
    </location>
</feature>
<keyword evidence="4 12" id="KW-0808">Transferase</keyword>